<dbReference type="EMBL" id="FQNF01000008">
    <property type="protein sequence ID" value="SGZ38491.1"/>
    <property type="molecule type" value="Genomic_DNA"/>
</dbReference>
<organism evidence="1 2">
    <name type="scientific">Hanseniaspora guilliermondii</name>
    <dbReference type="NCBI Taxonomy" id="56406"/>
    <lineage>
        <taxon>Eukaryota</taxon>
        <taxon>Fungi</taxon>
        <taxon>Dikarya</taxon>
        <taxon>Ascomycota</taxon>
        <taxon>Saccharomycotina</taxon>
        <taxon>Saccharomycetes</taxon>
        <taxon>Saccharomycodales</taxon>
        <taxon>Saccharomycodaceae</taxon>
        <taxon>Hanseniaspora</taxon>
    </lineage>
</organism>
<proteinExistence type="predicted"/>
<gene>
    <name evidence="1" type="ORF">HGUI_00691</name>
</gene>
<sequence length="239" mass="27653">MGEPTFSVRSYIKWQHEPLFNEPTSTWVLTAANGEFVDTRVILDTNSKSKNWFFAGSEKEIETKDGYLYSILFVATLNNCSDDNKQSEDVGNFKKLDATSLEFKMSFSERDLNTLDFEHHRLEEGFMANPDFNNQIEDYQEIWNTIDPINSDPSRLLSLKKQHPKINSKVYKSYNSNGEEVGRYVTVGKFGIGMCKFQKNDFVAVRTFENKCVYESQQGAFDLFNCHVNGAQWKLTYED</sequence>
<dbReference type="Gene3D" id="2.40.128.320">
    <property type="entry name" value="Protein HRI1, N-terminal domain"/>
    <property type="match status" value="1"/>
</dbReference>
<dbReference type="Proteomes" id="UP000183365">
    <property type="component" value="Unassembled WGS sequence"/>
</dbReference>
<keyword evidence="2" id="KW-1185">Reference proteome</keyword>
<name>A0A1L0B0K2_9ASCO</name>
<evidence type="ECO:0008006" key="3">
    <source>
        <dbReference type="Google" id="ProtNLM"/>
    </source>
</evidence>
<dbReference type="Pfam" id="PF16815">
    <property type="entry name" value="HRI1"/>
    <property type="match status" value="1"/>
</dbReference>
<dbReference type="InterPro" id="IPR043047">
    <property type="entry name" value="Hri1_N_sf"/>
</dbReference>
<evidence type="ECO:0000313" key="1">
    <source>
        <dbReference type="EMBL" id="SGZ38491.1"/>
    </source>
</evidence>
<evidence type="ECO:0000313" key="2">
    <source>
        <dbReference type="Proteomes" id="UP000183365"/>
    </source>
</evidence>
<reference evidence="2" key="1">
    <citation type="submission" date="2016-11" db="EMBL/GenBank/DDBJ databases">
        <authorList>
            <person name="Guldener U."/>
        </authorList>
    </citation>
    <scope>NUCLEOTIDE SEQUENCE [LARGE SCALE GENOMIC DNA]</scope>
</reference>
<protein>
    <recommendedName>
        <fullName evidence="3">Protein HRI1</fullName>
    </recommendedName>
</protein>
<accession>A0A1L0B0K2</accession>
<dbReference type="OrthoDB" id="4045395at2759"/>
<dbReference type="AlphaFoldDB" id="A0A1L0B0K2"/>
<dbReference type="VEuPathDB" id="FungiDB:HGUI_00691"/>
<dbReference type="InterPro" id="IPR031818">
    <property type="entry name" value="Hri1"/>
</dbReference>